<evidence type="ECO:0000313" key="1">
    <source>
        <dbReference type="EMBL" id="MBC8546972.1"/>
    </source>
</evidence>
<dbReference type="InterPro" id="IPR047324">
    <property type="entry name" value="LbH_gamma_CA-like"/>
</dbReference>
<dbReference type="PANTHER" id="PTHR13061">
    <property type="entry name" value="DYNACTIN SUBUNIT P25"/>
    <property type="match status" value="1"/>
</dbReference>
<dbReference type="RefSeq" id="WP_249283048.1">
    <property type="nucleotide sequence ID" value="NZ_JACRST010000012.1"/>
</dbReference>
<dbReference type="InterPro" id="IPR001451">
    <property type="entry name" value="Hexapep"/>
</dbReference>
<reference evidence="1" key="1">
    <citation type="submission" date="2020-08" db="EMBL/GenBank/DDBJ databases">
        <title>Genome public.</title>
        <authorList>
            <person name="Liu C."/>
            <person name="Sun Q."/>
        </authorList>
    </citation>
    <scope>NUCLEOTIDE SEQUENCE</scope>
    <source>
        <strain evidence="1">NSJ-31</strain>
    </source>
</reference>
<dbReference type="AlphaFoldDB" id="A0A926E045"/>
<dbReference type="CDD" id="cd04645">
    <property type="entry name" value="LbH_gamma_CA_like"/>
    <property type="match status" value="1"/>
</dbReference>
<proteinExistence type="predicted"/>
<dbReference type="Gene3D" id="2.160.10.10">
    <property type="entry name" value="Hexapeptide repeat proteins"/>
    <property type="match status" value="1"/>
</dbReference>
<dbReference type="PANTHER" id="PTHR13061:SF29">
    <property type="entry name" value="GAMMA CARBONIC ANHYDRASE-LIKE 1, MITOCHONDRIAL-RELATED"/>
    <property type="match status" value="1"/>
</dbReference>
<keyword evidence="2" id="KW-1185">Reference proteome</keyword>
<organism evidence="1 2">
    <name type="scientific">Ligaoa zhengdingensis</name>
    <dbReference type="NCBI Taxonomy" id="2763658"/>
    <lineage>
        <taxon>Bacteria</taxon>
        <taxon>Bacillati</taxon>
        <taxon>Bacillota</taxon>
        <taxon>Clostridia</taxon>
        <taxon>Eubacteriales</taxon>
        <taxon>Oscillospiraceae</taxon>
        <taxon>Ligaoa</taxon>
    </lineage>
</organism>
<dbReference type="Proteomes" id="UP000653127">
    <property type="component" value="Unassembled WGS sequence"/>
</dbReference>
<dbReference type="SUPFAM" id="SSF51161">
    <property type="entry name" value="Trimeric LpxA-like enzymes"/>
    <property type="match status" value="1"/>
</dbReference>
<dbReference type="EMBL" id="JACRST010000012">
    <property type="protein sequence ID" value="MBC8546972.1"/>
    <property type="molecule type" value="Genomic_DNA"/>
</dbReference>
<evidence type="ECO:0000313" key="2">
    <source>
        <dbReference type="Proteomes" id="UP000653127"/>
    </source>
</evidence>
<sequence length="164" mass="17281">MIVNQPQIDCNTQILPGAIIVGDVTLARGCSVWYNAVLRGDVAAIQIGENTNIQDGCILHVDFDHPLIVGKGVTVGHGAILHSCEIGDNTLIGMGAILLNGAKIGKNCIIGAGALVTQNTVVPDGSVALGSPARVIRPVTEQEIASNRRNAEAYLQLKHEYHND</sequence>
<gene>
    <name evidence="1" type="ORF">H8711_08495</name>
</gene>
<protein>
    <submittedName>
        <fullName evidence="1">Gamma carbonic anhydrase family protein</fullName>
    </submittedName>
</protein>
<accession>A0A926E045</accession>
<dbReference type="InterPro" id="IPR011004">
    <property type="entry name" value="Trimer_LpxA-like_sf"/>
</dbReference>
<dbReference type="InterPro" id="IPR050484">
    <property type="entry name" value="Transf_Hexapept/Carb_Anhydrase"/>
</dbReference>
<name>A0A926E045_9FIRM</name>
<comment type="caution">
    <text evidence="1">The sequence shown here is derived from an EMBL/GenBank/DDBJ whole genome shotgun (WGS) entry which is preliminary data.</text>
</comment>
<dbReference type="Pfam" id="PF00132">
    <property type="entry name" value="Hexapep"/>
    <property type="match status" value="2"/>
</dbReference>